<keyword evidence="1" id="KW-0479">Metal-binding</keyword>
<dbReference type="InterPro" id="IPR002762">
    <property type="entry name" value="CbiX-like"/>
</dbReference>
<dbReference type="CDD" id="cd03416">
    <property type="entry name" value="CbiX_SirB_N"/>
    <property type="match status" value="1"/>
</dbReference>
<accession>A0ABP6WI70</accession>
<proteinExistence type="predicted"/>
<organism evidence="3 4">
    <name type="scientific">Microlunatus spumicola</name>
    <dbReference type="NCBI Taxonomy" id="81499"/>
    <lineage>
        <taxon>Bacteria</taxon>
        <taxon>Bacillati</taxon>
        <taxon>Actinomycetota</taxon>
        <taxon>Actinomycetes</taxon>
        <taxon>Propionibacteriales</taxon>
        <taxon>Propionibacteriaceae</taxon>
        <taxon>Microlunatus</taxon>
    </lineage>
</organism>
<dbReference type="RefSeq" id="WP_204912674.1">
    <property type="nucleotide sequence ID" value="NZ_BAAAYR010000001.1"/>
</dbReference>
<evidence type="ECO:0000313" key="3">
    <source>
        <dbReference type="EMBL" id="GAA3550505.1"/>
    </source>
</evidence>
<dbReference type="PANTHER" id="PTHR33542:SF5">
    <property type="entry name" value="FERROCHELATASE CHE1"/>
    <property type="match status" value="1"/>
</dbReference>
<dbReference type="PANTHER" id="PTHR33542">
    <property type="entry name" value="SIROHYDROCHLORIN FERROCHELATASE, CHLOROPLASTIC"/>
    <property type="match status" value="1"/>
</dbReference>
<name>A0ABP6WI70_9ACTN</name>
<gene>
    <name evidence="3" type="ORF">GCM10022197_01700</name>
</gene>
<dbReference type="SUPFAM" id="SSF53800">
    <property type="entry name" value="Chelatase"/>
    <property type="match status" value="1"/>
</dbReference>
<keyword evidence="2" id="KW-0456">Lyase</keyword>
<dbReference type="EMBL" id="BAAAYR010000001">
    <property type="protein sequence ID" value="GAA3550505.1"/>
    <property type="molecule type" value="Genomic_DNA"/>
</dbReference>
<reference evidence="4" key="1">
    <citation type="journal article" date="2019" name="Int. J. Syst. Evol. Microbiol.">
        <title>The Global Catalogue of Microorganisms (GCM) 10K type strain sequencing project: providing services to taxonomists for standard genome sequencing and annotation.</title>
        <authorList>
            <consortium name="The Broad Institute Genomics Platform"/>
            <consortium name="The Broad Institute Genome Sequencing Center for Infectious Disease"/>
            <person name="Wu L."/>
            <person name="Ma J."/>
        </authorList>
    </citation>
    <scope>NUCLEOTIDE SEQUENCE [LARGE SCALE GENOMIC DNA]</scope>
    <source>
        <strain evidence="4">JCM 16540</strain>
    </source>
</reference>
<dbReference type="InterPro" id="IPR050963">
    <property type="entry name" value="Sirohydro_Cobaltochel/CbiX"/>
</dbReference>
<evidence type="ECO:0000256" key="1">
    <source>
        <dbReference type="ARBA" id="ARBA00022723"/>
    </source>
</evidence>
<dbReference type="Proteomes" id="UP001500767">
    <property type="component" value="Unassembled WGS sequence"/>
</dbReference>
<keyword evidence="4" id="KW-1185">Reference proteome</keyword>
<evidence type="ECO:0000313" key="4">
    <source>
        <dbReference type="Proteomes" id="UP001500767"/>
    </source>
</evidence>
<evidence type="ECO:0000256" key="2">
    <source>
        <dbReference type="ARBA" id="ARBA00023239"/>
    </source>
</evidence>
<sequence length="291" mass="30878">MTAPTVVLLGPGSHDPRTPEISRQIAKGLRALRPALDVHAAYLDVNGPSAHDVVARLAAKGVEEIVFVPLLLSDAFGAQEEVPTLVTELNAAYDGVRIGASRPIGPEAQLLSVVDRRLRDALRARHVAELDGLVFAAAGSVDVRSNAIIARRARQWATHHRLPCVTAYGTGSGPSTAEAVRTLRAQGRRHVAVGSWYLSPGLLWTAESEAALEAGATAVSAPMGGEPEIVEVALTRYVVAAMELVDVDTPVPYEGGLAFDDDAYEPAGYDDGFEAEELEELPERHLSIVSA</sequence>
<comment type="caution">
    <text evidence="3">The sequence shown here is derived from an EMBL/GenBank/DDBJ whole genome shotgun (WGS) entry which is preliminary data.</text>
</comment>
<dbReference type="Gene3D" id="3.40.50.1400">
    <property type="match status" value="2"/>
</dbReference>
<protein>
    <submittedName>
        <fullName evidence="3">Sirohydrochlorin chelatase</fullName>
    </submittedName>
</protein>
<dbReference type="Pfam" id="PF01903">
    <property type="entry name" value="CbiX"/>
    <property type="match status" value="2"/>
</dbReference>